<dbReference type="EMBL" id="MU150232">
    <property type="protein sequence ID" value="KAF9468542.1"/>
    <property type="molecule type" value="Genomic_DNA"/>
</dbReference>
<keyword evidence="1" id="KW-0472">Membrane</keyword>
<reference evidence="2" key="1">
    <citation type="submission" date="2020-11" db="EMBL/GenBank/DDBJ databases">
        <authorList>
            <consortium name="DOE Joint Genome Institute"/>
            <person name="Ahrendt S."/>
            <person name="Riley R."/>
            <person name="Andreopoulos W."/>
            <person name="Labutti K."/>
            <person name="Pangilinan J."/>
            <person name="Ruiz-Duenas F.J."/>
            <person name="Barrasa J.M."/>
            <person name="Sanchez-Garcia M."/>
            <person name="Camarero S."/>
            <person name="Miyauchi S."/>
            <person name="Serrano A."/>
            <person name="Linde D."/>
            <person name="Babiker R."/>
            <person name="Drula E."/>
            <person name="Ayuso-Fernandez I."/>
            <person name="Pacheco R."/>
            <person name="Padilla G."/>
            <person name="Ferreira P."/>
            <person name="Barriuso J."/>
            <person name="Kellner H."/>
            <person name="Castanera R."/>
            <person name="Alfaro M."/>
            <person name="Ramirez L."/>
            <person name="Pisabarro A.G."/>
            <person name="Kuo A."/>
            <person name="Tritt A."/>
            <person name="Lipzen A."/>
            <person name="He G."/>
            <person name="Yan M."/>
            <person name="Ng V."/>
            <person name="Cullen D."/>
            <person name="Martin F."/>
            <person name="Rosso M.-N."/>
            <person name="Henrissat B."/>
            <person name="Hibbett D."/>
            <person name="Martinez A.T."/>
            <person name="Grigoriev I.V."/>
        </authorList>
    </citation>
    <scope>NUCLEOTIDE SEQUENCE</scope>
    <source>
        <strain evidence="2">CBS 247.69</strain>
    </source>
</reference>
<organism evidence="2 3">
    <name type="scientific">Collybia nuda</name>
    <dbReference type="NCBI Taxonomy" id="64659"/>
    <lineage>
        <taxon>Eukaryota</taxon>
        <taxon>Fungi</taxon>
        <taxon>Dikarya</taxon>
        <taxon>Basidiomycota</taxon>
        <taxon>Agaricomycotina</taxon>
        <taxon>Agaricomycetes</taxon>
        <taxon>Agaricomycetidae</taxon>
        <taxon>Agaricales</taxon>
        <taxon>Tricholomatineae</taxon>
        <taxon>Clitocybaceae</taxon>
        <taxon>Collybia</taxon>
    </lineage>
</organism>
<gene>
    <name evidence="2" type="ORF">BDZ94DRAFT_1245634</name>
</gene>
<proteinExistence type="predicted"/>
<dbReference type="Proteomes" id="UP000807353">
    <property type="component" value="Unassembled WGS sequence"/>
</dbReference>
<accession>A0A9P5YEK3</accession>
<name>A0A9P5YEK3_9AGAR</name>
<dbReference type="AlphaFoldDB" id="A0A9P5YEK3"/>
<protein>
    <submittedName>
        <fullName evidence="2">Uncharacterized protein</fullName>
    </submittedName>
</protein>
<keyword evidence="1" id="KW-0812">Transmembrane</keyword>
<sequence length="63" mass="7315">MIGTLKSKRHRPRFESTETYVSKFIFVLTVILNSLQIARYWVLSTKPLPQLEHQRSANAALNN</sequence>
<keyword evidence="1" id="KW-1133">Transmembrane helix</keyword>
<comment type="caution">
    <text evidence="2">The sequence shown here is derived from an EMBL/GenBank/DDBJ whole genome shotgun (WGS) entry which is preliminary data.</text>
</comment>
<evidence type="ECO:0000313" key="3">
    <source>
        <dbReference type="Proteomes" id="UP000807353"/>
    </source>
</evidence>
<evidence type="ECO:0000256" key="1">
    <source>
        <dbReference type="SAM" id="Phobius"/>
    </source>
</evidence>
<evidence type="ECO:0000313" key="2">
    <source>
        <dbReference type="EMBL" id="KAF9468542.1"/>
    </source>
</evidence>
<keyword evidence="3" id="KW-1185">Reference proteome</keyword>
<feature type="transmembrane region" description="Helical" evidence="1">
    <location>
        <begin position="20"/>
        <end position="42"/>
    </location>
</feature>